<dbReference type="EMBL" id="JAWDJW010011070">
    <property type="protein sequence ID" value="KAK3045065.1"/>
    <property type="molecule type" value="Genomic_DNA"/>
</dbReference>
<proteinExistence type="predicted"/>
<name>A0ACC3CVP6_9PEZI</name>
<evidence type="ECO:0000313" key="2">
    <source>
        <dbReference type="Proteomes" id="UP001186974"/>
    </source>
</evidence>
<protein>
    <submittedName>
        <fullName evidence="1">Uncharacterized protein</fullName>
    </submittedName>
</protein>
<comment type="caution">
    <text evidence="1">The sequence shown here is derived from an EMBL/GenBank/DDBJ whole genome shotgun (WGS) entry which is preliminary data.</text>
</comment>
<accession>A0ACC3CVP6</accession>
<gene>
    <name evidence="1" type="ORF">LTS18_014654</name>
</gene>
<keyword evidence="2" id="KW-1185">Reference proteome</keyword>
<evidence type="ECO:0000313" key="1">
    <source>
        <dbReference type="EMBL" id="KAK3045065.1"/>
    </source>
</evidence>
<sequence>VLERCEVKFGPYQDVSTPKTPLQHVPEEEAEQEQAVQQMSPTSPTQNHHTLHHTTNTTTSPTYHAYTTAMGSTTNTNGNSSAFPPPPRKTSDANPPPPQSAADFSVWRHRVPSVASTTTSPSGQPRAGSSNSTTTGASPSDLFGGVDALIRDSHDWWLRDQNSLALGFGNWGLPPTTTAAAAQDDNIWVNGVGQSGAVQAPGGLGLGYASPLASGMGNGISGLGNAMSGMGGGGGGGNGIGVMNGVNGMHAGGGQNRFGFGGGVSGYNEEEWYQ</sequence>
<organism evidence="1 2">
    <name type="scientific">Coniosporium uncinatum</name>
    <dbReference type="NCBI Taxonomy" id="93489"/>
    <lineage>
        <taxon>Eukaryota</taxon>
        <taxon>Fungi</taxon>
        <taxon>Dikarya</taxon>
        <taxon>Ascomycota</taxon>
        <taxon>Pezizomycotina</taxon>
        <taxon>Dothideomycetes</taxon>
        <taxon>Dothideomycetes incertae sedis</taxon>
        <taxon>Coniosporium</taxon>
    </lineage>
</organism>
<feature type="non-terminal residue" evidence="1">
    <location>
        <position position="1"/>
    </location>
</feature>
<dbReference type="Proteomes" id="UP001186974">
    <property type="component" value="Unassembled WGS sequence"/>
</dbReference>
<reference evidence="1" key="1">
    <citation type="submission" date="2024-09" db="EMBL/GenBank/DDBJ databases">
        <title>Black Yeasts Isolated from many extreme environments.</title>
        <authorList>
            <person name="Coleine C."/>
            <person name="Stajich J.E."/>
            <person name="Selbmann L."/>
        </authorList>
    </citation>
    <scope>NUCLEOTIDE SEQUENCE</scope>
    <source>
        <strain evidence="1">CCFEE 5737</strain>
    </source>
</reference>